<gene>
    <name evidence="1" type="ORF">WN51_13913</name>
</gene>
<name>A0A0M8ZYR2_9HYME</name>
<organism evidence="1 2">
    <name type="scientific">Melipona quadrifasciata</name>
    <dbReference type="NCBI Taxonomy" id="166423"/>
    <lineage>
        <taxon>Eukaryota</taxon>
        <taxon>Metazoa</taxon>
        <taxon>Ecdysozoa</taxon>
        <taxon>Arthropoda</taxon>
        <taxon>Hexapoda</taxon>
        <taxon>Insecta</taxon>
        <taxon>Pterygota</taxon>
        <taxon>Neoptera</taxon>
        <taxon>Endopterygota</taxon>
        <taxon>Hymenoptera</taxon>
        <taxon>Apocrita</taxon>
        <taxon>Aculeata</taxon>
        <taxon>Apoidea</taxon>
        <taxon>Anthophila</taxon>
        <taxon>Apidae</taxon>
        <taxon>Melipona</taxon>
    </lineage>
</organism>
<evidence type="ECO:0000313" key="1">
    <source>
        <dbReference type="EMBL" id="KOX73835.1"/>
    </source>
</evidence>
<keyword evidence="2" id="KW-1185">Reference proteome</keyword>
<protein>
    <submittedName>
        <fullName evidence="1">Uncharacterized protein</fullName>
    </submittedName>
</protein>
<proteinExistence type="predicted"/>
<reference evidence="1 2" key="1">
    <citation type="submission" date="2015-07" db="EMBL/GenBank/DDBJ databases">
        <title>The genome of Melipona quadrifasciata.</title>
        <authorList>
            <person name="Pan H."/>
            <person name="Kapheim K."/>
        </authorList>
    </citation>
    <scope>NUCLEOTIDE SEQUENCE [LARGE SCALE GENOMIC DNA]</scope>
    <source>
        <strain evidence="1">0111107301</strain>
        <tissue evidence="1">Whole body</tissue>
    </source>
</reference>
<dbReference type="EMBL" id="KQ435794">
    <property type="protein sequence ID" value="KOX73835.1"/>
    <property type="molecule type" value="Genomic_DNA"/>
</dbReference>
<dbReference type="AlphaFoldDB" id="A0A0M8ZYR2"/>
<accession>A0A0M8ZYR2</accession>
<dbReference type="Proteomes" id="UP000053105">
    <property type="component" value="Unassembled WGS sequence"/>
</dbReference>
<sequence length="246" mass="28948">MARRFVQQCLAATFYPYLHNSWDSRIPDRIVENSYNFSIIFHVFPKIPTIFYRLPSEHCVSQHLSYTSIQLPGRSDQLFISQDEKDQFEVRIHWEHLSVLRSSISRIKHYIFHKIDFSGGNPESRASSGATLMQRKLAIVIFERISTLERPSEKQDKDQMNAVQNFQARPTERNEAFRLFEKYFKFTSLRKRSWLVAHVQEFEAKYNEICHRKFLMASTTCKLAACNISLIALIQLCDKAPDYVDL</sequence>
<evidence type="ECO:0000313" key="2">
    <source>
        <dbReference type="Proteomes" id="UP000053105"/>
    </source>
</evidence>